<dbReference type="STRING" id="4537.A0A0E0LYX0"/>
<proteinExistence type="predicted"/>
<evidence type="ECO:0000313" key="2">
    <source>
        <dbReference type="Proteomes" id="UP000026962"/>
    </source>
</evidence>
<dbReference type="Gramene" id="OPUNC09G02230.1">
    <property type="protein sequence ID" value="OPUNC09G02230.1"/>
    <property type="gene ID" value="OPUNC09G02230"/>
</dbReference>
<organism evidence="1">
    <name type="scientific">Oryza punctata</name>
    <name type="common">Red rice</name>
    <dbReference type="NCBI Taxonomy" id="4537"/>
    <lineage>
        <taxon>Eukaryota</taxon>
        <taxon>Viridiplantae</taxon>
        <taxon>Streptophyta</taxon>
        <taxon>Embryophyta</taxon>
        <taxon>Tracheophyta</taxon>
        <taxon>Spermatophyta</taxon>
        <taxon>Magnoliopsida</taxon>
        <taxon>Liliopsida</taxon>
        <taxon>Poales</taxon>
        <taxon>Poaceae</taxon>
        <taxon>BOP clade</taxon>
        <taxon>Oryzoideae</taxon>
        <taxon>Oryzeae</taxon>
        <taxon>Oryzinae</taxon>
        <taxon>Oryza</taxon>
    </lineage>
</organism>
<protein>
    <submittedName>
        <fullName evidence="1">Uncharacterized protein</fullName>
    </submittedName>
</protein>
<accession>A0A0E0LYX0</accession>
<dbReference type="OMA" id="WKANFMA"/>
<dbReference type="Proteomes" id="UP000026962">
    <property type="component" value="Chromosome 9"/>
</dbReference>
<reference evidence="1" key="1">
    <citation type="submission" date="2015-04" db="UniProtKB">
        <authorList>
            <consortium name="EnsemblPlants"/>
        </authorList>
    </citation>
    <scope>IDENTIFICATION</scope>
</reference>
<sequence>MWVQREVREVVAHKEKIGCCSVREVHGVEDNLCGQTDAQVTTMAMNFGFARHVWIEFYYPKAHLGFGRSPSICFPRIEAFQIREFEDKKENIQFGFGLGQPGHIWNEMHISLSCGVHFQHVSTLSKDNFMAHVVDRAQETNSFWFHRKS</sequence>
<name>A0A0E0LYX0_ORYPU</name>
<keyword evidence="2" id="KW-1185">Reference proteome</keyword>
<evidence type="ECO:0000313" key="1">
    <source>
        <dbReference type="EnsemblPlants" id="OPUNC09G02230.1"/>
    </source>
</evidence>
<dbReference type="AlphaFoldDB" id="A0A0E0LYX0"/>
<reference evidence="1" key="2">
    <citation type="submission" date="2018-05" db="EMBL/GenBank/DDBJ databases">
        <title>OpunRS2 (Oryza punctata Reference Sequence Version 2).</title>
        <authorList>
            <person name="Zhang J."/>
            <person name="Kudrna D."/>
            <person name="Lee S."/>
            <person name="Talag J."/>
            <person name="Welchert J."/>
            <person name="Wing R.A."/>
        </authorList>
    </citation>
    <scope>NUCLEOTIDE SEQUENCE [LARGE SCALE GENOMIC DNA]</scope>
</reference>
<dbReference type="EnsemblPlants" id="OPUNC09G02230.1">
    <property type="protein sequence ID" value="OPUNC09G02230.1"/>
    <property type="gene ID" value="OPUNC09G02230"/>
</dbReference>
<dbReference type="HOGENOM" id="CLU_125199_0_0_1"/>